<sequence>MNIRGKGFAFFIITFYILLTIIRPSLATAKETPYYTIQLANTKSFNEAKSIFEKVKHLKDSRIDKVKTRYKVRVGLFKTRKEAQEFLKNHPEIKKISPTAYITLNYYNPKRTILKGYSKKKDIAKEAAKINTENKTKKEVPPVKIKTPAKQNTISINNTTLQKNHRESNYIEIRIKKELFKTAGLLVIGLILGLILFLIRKKLTKKEKELPEDNKKPKENTPSIIFHKLRDSYYSFLKRLPLKTSHKIVEYHYRKSGDFRSLILLKLQEQDFNFILKETPSYLLKNPDDILVWKIYIEVLGQLGIYDEAANACEKLAEILKKNARPEAAENYTKKAQEYRQKALKLAENL</sequence>
<feature type="transmembrane region" description="Helical" evidence="1">
    <location>
        <begin position="179"/>
        <end position="199"/>
    </location>
</feature>
<evidence type="ECO:0000313" key="4">
    <source>
        <dbReference type="Proteomes" id="UP000198405"/>
    </source>
</evidence>
<dbReference type="InterPro" id="IPR036680">
    <property type="entry name" value="SPOR-like_sf"/>
</dbReference>
<dbReference type="Gene3D" id="3.30.70.1070">
    <property type="entry name" value="Sporulation related repeat"/>
    <property type="match status" value="1"/>
</dbReference>
<dbReference type="GO" id="GO:0042834">
    <property type="term" value="F:peptidoglycan binding"/>
    <property type="evidence" value="ECO:0007669"/>
    <property type="project" value="InterPro"/>
</dbReference>
<gene>
    <name evidence="3" type="ORF">SAMN06265340_10468</name>
</gene>
<proteinExistence type="predicted"/>
<dbReference type="OrthoDB" id="12780at2"/>
<feature type="domain" description="SPOR" evidence="2">
    <location>
        <begin position="34"/>
        <end position="89"/>
    </location>
</feature>
<accession>A0A238YNP6</accession>
<evidence type="ECO:0000256" key="1">
    <source>
        <dbReference type="SAM" id="Phobius"/>
    </source>
</evidence>
<keyword evidence="1" id="KW-1133">Transmembrane helix</keyword>
<organism evidence="3 4">
    <name type="scientific">Desulfurobacterium atlanticum</name>
    <dbReference type="NCBI Taxonomy" id="240169"/>
    <lineage>
        <taxon>Bacteria</taxon>
        <taxon>Pseudomonadati</taxon>
        <taxon>Aquificota</taxon>
        <taxon>Aquificia</taxon>
        <taxon>Desulfurobacteriales</taxon>
        <taxon>Desulfurobacteriaceae</taxon>
        <taxon>Desulfurobacterium</taxon>
    </lineage>
</organism>
<dbReference type="RefSeq" id="WP_089322821.1">
    <property type="nucleotide sequence ID" value="NZ_FZOB01000004.1"/>
</dbReference>
<evidence type="ECO:0000313" key="3">
    <source>
        <dbReference type="EMBL" id="SNR72765.1"/>
    </source>
</evidence>
<dbReference type="SUPFAM" id="SSF110997">
    <property type="entry name" value="Sporulation related repeat"/>
    <property type="match status" value="1"/>
</dbReference>
<keyword evidence="1" id="KW-0472">Membrane</keyword>
<evidence type="ECO:0000259" key="2">
    <source>
        <dbReference type="Pfam" id="PF05036"/>
    </source>
</evidence>
<keyword evidence="4" id="KW-1185">Reference proteome</keyword>
<protein>
    <submittedName>
        <fullName evidence="3">Sporulation related domain-containing protein</fullName>
    </submittedName>
</protein>
<reference evidence="4" key="1">
    <citation type="submission" date="2017-06" db="EMBL/GenBank/DDBJ databases">
        <authorList>
            <person name="Varghese N."/>
            <person name="Submissions S."/>
        </authorList>
    </citation>
    <scope>NUCLEOTIDE SEQUENCE [LARGE SCALE GENOMIC DNA]</scope>
    <source>
        <strain evidence="4">DSM 15668</strain>
    </source>
</reference>
<dbReference type="Proteomes" id="UP000198405">
    <property type="component" value="Unassembled WGS sequence"/>
</dbReference>
<dbReference type="AlphaFoldDB" id="A0A238YNP6"/>
<name>A0A238YNP6_9BACT</name>
<dbReference type="EMBL" id="FZOB01000004">
    <property type="protein sequence ID" value="SNR72765.1"/>
    <property type="molecule type" value="Genomic_DNA"/>
</dbReference>
<dbReference type="InterPro" id="IPR007730">
    <property type="entry name" value="SPOR-like_dom"/>
</dbReference>
<keyword evidence="1" id="KW-0812">Transmembrane</keyword>
<dbReference type="Pfam" id="PF05036">
    <property type="entry name" value="SPOR"/>
    <property type="match status" value="1"/>
</dbReference>